<proteinExistence type="predicted"/>
<gene>
    <name evidence="2" type="ORF">A6770_37020</name>
</gene>
<keyword evidence="1" id="KW-0812">Transmembrane</keyword>
<keyword evidence="1" id="KW-0472">Membrane</keyword>
<feature type="transmembrane region" description="Helical" evidence="1">
    <location>
        <begin position="12"/>
        <end position="32"/>
    </location>
</feature>
<dbReference type="AlphaFoldDB" id="A0A367RWC3"/>
<sequence length="405" mass="45021">MKSDKELLIHYNFSRYLILLGLLGGLFIHSFVKYGIMNQVVGLLIPKANAQVPTIKSDDSFMPDWSRLRFSDMIISEGGRVTYPGTRGNETRVWNAGQSIAEFLELGDFETPQLQIEKLNVSTIAEALGLNLDDLKLSDFQLLKWQTLPDLVKANPDLADEPVNSIKPISDFLTQLGIPDTGTIGNILFDNNSQLLNAKLGKFINLKDYDLKSIPHIQNTPINRFANWQDSKINGVPGLSNLTWDNLPGLQTLDLNFVSKVDLVLREIEANRTRSISGSYQQGFNVPCLQKNCAHAEMAGIGRTTGVQWISGKYQKVRGGFGILKALNGGQEPTGRNPFGSAFKQVVWDIDEASGSMETAMFFRICKTIPFIGKTCSPYFIGPVPFIKYREKDPIIFGQPNSLPS</sequence>
<evidence type="ECO:0000313" key="3">
    <source>
        <dbReference type="Proteomes" id="UP000252107"/>
    </source>
</evidence>
<dbReference type="Proteomes" id="UP000252107">
    <property type="component" value="Unassembled WGS sequence"/>
</dbReference>
<dbReference type="EMBL" id="LXQD01000036">
    <property type="protein sequence ID" value="RCJ40907.1"/>
    <property type="molecule type" value="Genomic_DNA"/>
</dbReference>
<comment type="caution">
    <text evidence="2">The sequence shown here is derived from an EMBL/GenBank/DDBJ whole genome shotgun (WGS) entry which is preliminary data.</text>
</comment>
<accession>A0A367RWC3</accession>
<reference evidence="2" key="1">
    <citation type="submission" date="2016-04" db="EMBL/GenBank/DDBJ databases">
        <authorList>
            <person name="Tabuchi Yagui T.R."/>
        </authorList>
    </citation>
    <scope>NUCLEOTIDE SEQUENCE [LARGE SCALE GENOMIC DNA]</scope>
    <source>
        <strain evidence="2">NIES-26</strain>
    </source>
</reference>
<organism evidence="2 3">
    <name type="scientific">Nostoc minutum NIES-26</name>
    <dbReference type="NCBI Taxonomy" id="1844469"/>
    <lineage>
        <taxon>Bacteria</taxon>
        <taxon>Bacillati</taxon>
        <taxon>Cyanobacteriota</taxon>
        <taxon>Cyanophyceae</taxon>
        <taxon>Nostocales</taxon>
        <taxon>Nostocaceae</taxon>
        <taxon>Nostoc</taxon>
    </lineage>
</organism>
<keyword evidence="1" id="KW-1133">Transmembrane helix</keyword>
<keyword evidence="3" id="KW-1185">Reference proteome</keyword>
<evidence type="ECO:0000313" key="2">
    <source>
        <dbReference type="EMBL" id="RCJ40907.1"/>
    </source>
</evidence>
<protein>
    <submittedName>
        <fullName evidence="2">Uncharacterized protein</fullName>
    </submittedName>
</protein>
<evidence type="ECO:0000256" key="1">
    <source>
        <dbReference type="SAM" id="Phobius"/>
    </source>
</evidence>
<name>A0A367RWC3_9NOSO</name>